<dbReference type="EMBL" id="SLXP01000013">
    <property type="protein sequence ID" value="TCP39278.1"/>
    <property type="molecule type" value="Genomic_DNA"/>
</dbReference>
<dbReference type="GO" id="GO:0005737">
    <property type="term" value="C:cytoplasm"/>
    <property type="evidence" value="ECO:0007669"/>
    <property type="project" value="TreeGrafter"/>
</dbReference>
<feature type="domain" description="Calcineurin-like phosphoesterase" evidence="2">
    <location>
        <begin position="26"/>
        <end position="221"/>
    </location>
</feature>
<protein>
    <submittedName>
        <fullName evidence="3">Serine/threonine protein phosphatase 1</fullName>
    </submittedName>
</protein>
<organism evidence="3 4">
    <name type="scientific">Rhodovulum marinum</name>
    <dbReference type="NCBI Taxonomy" id="320662"/>
    <lineage>
        <taxon>Bacteria</taxon>
        <taxon>Pseudomonadati</taxon>
        <taxon>Pseudomonadota</taxon>
        <taxon>Alphaproteobacteria</taxon>
        <taxon>Rhodobacterales</taxon>
        <taxon>Paracoccaceae</taxon>
        <taxon>Rhodovulum</taxon>
    </lineage>
</organism>
<dbReference type="PANTHER" id="PTHR42850">
    <property type="entry name" value="METALLOPHOSPHOESTERASE"/>
    <property type="match status" value="1"/>
</dbReference>
<feature type="region of interest" description="Disordered" evidence="1">
    <location>
        <begin position="1"/>
        <end position="20"/>
    </location>
</feature>
<dbReference type="GO" id="GO:0110154">
    <property type="term" value="P:RNA decapping"/>
    <property type="evidence" value="ECO:0007669"/>
    <property type="project" value="TreeGrafter"/>
</dbReference>
<dbReference type="PANTHER" id="PTHR42850:SF4">
    <property type="entry name" value="ZINC-DEPENDENT ENDOPOLYPHOSPHATASE"/>
    <property type="match status" value="1"/>
</dbReference>
<evidence type="ECO:0000313" key="4">
    <source>
        <dbReference type="Proteomes" id="UP000294835"/>
    </source>
</evidence>
<sequence>MLGLNRRKTNTPAEPEPVRLPAPDRRLYVVGDLHGRIDLLERMLDRIATDISARAGDGRDPTIVFVGDMIDRGDQSREVLECLHGLASVCEADELVLLKGNHEAALLRFLDAPEAGKSWLQFGGAQTLASYGVPPPQGEPRSDKLRTVALGLLKAMGDHVDFLRAMPLVYRSGDVVCAHAGLDPQQPDSTDEAALLWGSSGFLDAEGVPGLRVVHGHFDASEPVLTDRRICVDTGAYYSGRLTAAVIDENVRFLTVWN</sequence>
<gene>
    <name evidence="3" type="ORF">EV662_11355</name>
</gene>
<evidence type="ECO:0000256" key="1">
    <source>
        <dbReference type="SAM" id="MobiDB-lite"/>
    </source>
</evidence>
<dbReference type="InterPro" id="IPR029052">
    <property type="entry name" value="Metallo-depent_PP-like"/>
</dbReference>
<proteinExistence type="predicted"/>
<evidence type="ECO:0000313" key="3">
    <source>
        <dbReference type="EMBL" id="TCP39278.1"/>
    </source>
</evidence>
<evidence type="ECO:0000259" key="2">
    <source>
        <dbReference type="Pfam" id="PF00149"/>
    </source>
</evidence>
<dbReference type="Gene3D" id="3.60.21.10">
    <property type="match status" value="1"/>
</dbReference>
<dbReference type="Proteomes" id="UP000294835">
    <property type="component" value="Unassembled WGS sequence"/>
</dbReference>
<reference evidence="3 4" key="1">
    <citation type="submission" date="2019-03" db="EMBL/GenBank/DDBJ databases">
        <title>Genomic Encyclopedia of Type Strains, Phase IV (KMG-IV): sequencing the most valuable type-strain genomes for metagenomic binning, comparative biology and taxonomic classification.</title>
        <authorList>
            <person name="Goeker M."/>
        </authorList>
    </citation>
    <scope>NUCLEOTIDE SEQUENCE [LARGE SCALE GENOMIC DNA]</scope>
    <source>
        <strain evidence="3 4">DSM 18063</strain>
    </source>
</reference>
<dbReference type="OrthoDB" id="9807890at2"/>
<comment type="caution">
    <text evidence="3">The sequence shown here is derived from an EMBL/GenBank/DDBJ whole genome shotgun (WGS) entry which is preliminary data.</text>
</comment>
<dbReference type="CDD" id="cd00144">
    <property type="entry name" value="MPP_PPP_family"/>
    <property type="match status" value="1"/>
</dbReference>
<dbReference type="RefSeq" id="WP_132464806.1">
    <property type="nucleotide sequence ID" value="NZ_SLXP01000013.1"/>
</dbReference>
<dbReference type="AlphaFoldDB" id="A0A4R2PVX6"/>
<dbReference type="InterPro" id="IPR050126">
    <property type="entry name" value="Ap4A_hydrolase"/>
</dbReference>
<dbReference type="SUPFAM" id="SSF56300">
    <property type="entry name" value="Metallo-dependent phosphatases"/>
    <property type="match status" value="1"/>
</dbReference>
<keyword evidence="4" id="KW-1185">Reference proteome</keyword>
<name>A0A4R2PVX6_9RHOB</name>
<dbReference type="GO" id="GO:0008803">
    <property type="term" value="F:bis(5'-nucleosyl)-tetraphosphatase (symmetrical) activity"/>
    <property type="evidence" value="ECO:0007669"/>
    <property type="project" value="TreeGrafter"/>
</dbReference>
<accession>A0A4R2PVX6</accession>
<dbReference type="Pfam" id="PF00149">
    <property type="entry name" value="Metallophos"/>
    <property type="match status" value="1"/>
</dbReference>
<dbReference type="InterPro" id="IPR004843">
    <property type="entry name" value="Calcineurin-like_PHP"/>
</dbReference>
<dbReference type="GO" id="GO:0016791">
    <property type="term" value="F:phosphatase activity"/>
    <property type="evidence" value="ECO:0007669"/>
    <property type="project" value="TreeGrafter"/>
</dbReference>